<accession>A0AAD9GE36</accession>
<reference evidence="2" key="1">
    <citation type="journal article" date="2014" name="Nucleic Acids Res.">
        <title>The evolutionary dynamics of variant antigen genes in Babesia reveal a history of genomic innovation underlying host-parasite interaction.</title>
        <authorList>
            <person name="Jackson A.P."/>
            <person name="Otto T.D."/>
            <person name="Darby A."/>
            <person name="Ramaprasad A."/>
            <person name="Xia D."/>
            <person name="Echaide I.E."/>
            <person name="Farber M."/>
            <person name="Gahlot S."/>
            <person name="Gamble J."/>
            <person name="Gupta D."/>
            <person name="Gupta Y."/>
            <person name="Jackson L."/>
            <person name="Malandrin L."/>
            <person name="Malas T.B."/>
            <person name="Moussa E."/>
            <person name="Nair M."/>
            <person name="Reid A.J."/>
            <person name="Sanders M."/>
            <person name="Sharma J."/>
            <person name="Tracey A."/>
            <person name="Quail M.A."/>
            <person name="Weir W."/>
            <person name="Wastling J.M."/>
            <person name="Hall N."/>
            <person name="Willadsen P."/>
            <person name="Lingelbach K."/>
            <person name="Shiels B."/>
            <person name="Tait A."/>
            <person name="Berriman M."/>
            <person name="Allred D.R."/>
            <person name="Pain A."/>
        </authorList>
    </citation>
    <scope>NUCLEOTIDE SEQUENCE</scope>
    <source>
        <strain evidence="2">1802A</strain>
    </source>
</reference>
<evidence type="ECO:0000256" key="1">
    <source>
        <dbReference type="SAM" id="SignalP"/>
    </source>
</evidence>
<dbReference type="Proteomes" id="UP001195914">
    <property type="component" value="Unassembled WGS sequence"/>
</dbReference>
<proteinExistence type="predicted"/>
<evidence type="ECO:0000313" key="3">
    <source>
        <dbReference type="Proteomes" id="UP001195914"/>
    </source>
</evidence>
<keyword evidence="1" id="KW-0732">Signal</keyword>
<comment type="caution">
    <text evidence="2">The sequence shown here is derived from an EMBL/GenBank/DDBJ whole genome shotgun (WGS) entry which is preliminary data.</text>
</comment>
<dbReference type="AlphaFoldDB" id="A0AAD9GE36"/>
<gene>
    <name evidence="2" type="ORF">X943_003755</name>
</gene>
<feature type="chain" id="PRO_5041953790" evidence="1">
    <location>
        <begin position="22"/>
        <end position="465"/>
    </location>
</feature>
<sequence>MPGVVCLLLALAYFMPSMADAAKVCMASRFTYFPAAPAGMDQKSALICYAAGCTSHDSTSFNQIEPTCGSETICKSCPTPAVTNGDVCSLVRLDAGQVNVAEGVMIATNKVSRNLDAETGGNAADHDDEDEASFLQIDTFDMQFKPSTSEAEMKSHVASCSMDAHRNMDVSVRIVLQWYKVPGLKPSGNTTDKSPEDGVMLDITPPSENSVGSTISHWDAHRPSFLEILPMLTRKLKGLLSSDKDEYDSEDKSDDDHKSLGKVNSLVTQGKSIFKYVKEKFANPKFNIHFTVSDQAITQCRQMQRWKGELSDKSLLYTAVQNFKLDASKMNGEFLKRAIRVHVTCKDCETVQYVSCVQVLCRQKEAARRSWGLTSHSPTRPSGIIQPSFPMPVPASVGLPASTPSLSPSPATLTPMPTTVFRAVYSPDTLVSGWMPATNHTSNAQITSARLAIVALLLCVANLSL</sequence>
<feature type="signal peptide" evidence="1">
    <location>
        <begin position="1"/>
        <end position="21"/>
    </location>
</feature>
<reference evidence="2" key="2">
    <citation type="submission" date="2021-05" db="EMBL/GenBank/DDBJ databases">
        <authorList>
            <person name="Pain A."/>
        </authorList>
    </citation>
    <scope>NUCLEOTIDE SEQUENCE</scope>
    <source>
        <strain evidence="2">1802A</strain>
    </source>
</reference>
<organism evidence="2 3">
    <name type="scientific">Babesia divergens</name>
    <dbReference type="NCBI Taxonomy" id="32595"/>
    <lineage>
        <taxon>Eukaryota</taxon>
        <taxon>Sar</taxon>
        <taxon>Alveolata</taxon>
        <taxon>Apicomplexa</taxon>
        <taxon>Aconoidasida</taxon>
        <taxon>Piroplasmida</taxon>
        <taxon>Babesiidae</taxon>
        <taxon>Babesia</taxon>
    </lineage>
</organism>
<name>A0AAD9GE36_BABDI</name>
<dbReference type="EMBL" id="JAHBMH010000044">
    <property type="protein sequence ID" value="KAK1936480.1"/>
    <property type="molecule type" value="Genomic_DNA"/>
</dbReference>
<evidence type="ECO:0000313" key="2">
    <source>
        <dbReference type="EMBL" id="KAK1936480.1"/>
    </source>
</evidence>
<keyword evidence="3" id="KW-1185">Reference proteome</keyword>
<protein>
    <submittedName>
        <fullName evidence="2">Membrane protein</fullName>
    </submittedName>
</protein>